<comment type="caution">
    <text evidence="2">The sequence shown here is derived from an EMBL/GenBank/DDBJ whole genome shotgun (WGS) entry which is preliminary data.</text>
</comment>
<dbReference type="AlphaFoldDB" id="A0A8S2DAL4"/>
<reference evidence="2" key="1">
    <citation type="submission" date="2021-02" db="EMBL/GenBank/DDBJ databases">
        <authorList>
            <person name="Nowell W R."/>
        </authorList>
    </citation>
    <scope>NUCLEOTIDE SEQUENCE</scope>
</reference>
<gene>
    <name evidence="2" type="ORF">OVA965_LOCUS6962</name>
    <name evidence="3" type="ORF">TMI583_LOCUS6958</name>
</gene>
<keyword evidence="1" id="KW-1133">Transmembrane helix</keyword>
<dbReference type="SUPFAM" id="SSF53335">
    <property type="entry name" value="S-adenosyl-L-methionine-dependent methyltransferases"/>
    <property type="match status" value="1"/>
</dbReference>
<dbReference type="Gene3D" id="3.40.50.150">
    <property type="entry name" value="Vaccinia Virus protein VP39"/>
    <property type="match status" value="1"/>
</dbReference>
<feature type="transmembrane region" description="Helical" evidence="1">
    <location>
        <begin position="31"/>
        <end position="55"/>
    </location>
</feature>
<evidence type="ECO:0000313" key="3">
    <source>
        <dbReference type="EMBL" id="CAF3632612.1"/>
    </source>
</evidence>
<keyword evidence="1" id="KW-0472">Membrane</keyword>
<organism evidence="2 4">
    <name type="scientific">Didymodactylos carnosus</name>
    <dbReference type="NCBI Taxonomy" id="1234261"/>
    <lineage>
        <taxon>Eukaryota</taxon>
        <taxon>Metazoa</taxon>
        <taxon>Spiralia</taxon>
        <taxon>Gnathifera</taxon>
        <taxon>Rotifera</taxon>
        <taxon>Eurotatoria</taxon>
        <taxon>Bdelloidea</taxon>
        <taxon>Philodinida</taxon>
        <taxon>Philodinidae</taxon>
        <taxon>Didymodactylos</taxon>
    </lineage>
</organism>
<protein>
    <recommendedName>
        <fullName evidence="5">Methyltransferase FkbM domain-containing protein</fullName>
    </recommendedName>
</protein>
<evidence type="ECO:0000313" key="4">
    <source>
        <dbReference type="Proteomes" id="UP000677228"/>
    </source>
</evidence>
<dbReference type="Proteomes" id="UP000682733">
    <property type="component" value="Unassembled WGS sequence"/>
</dbReference>
<name>A0A8S2DAL4_9BILA</name>
<evidence type="ECO:0000313" key="2">
    <source>
        <dbReference type="EMBL" id="CAF0847377.1"/>
    </source>
</evidence>
<dbReference type="Proteomes" id="UP000677228">
    <property type="component" value="Unassembled WGS sequence"/>
</dbReference>
<accession>A0A8S2DAL4</accession>
<dbReference type="InterPro" id="IPR006342">
    <property type="entry name" value="FkbM_mtfrase"/>
</dbReference>
<proteinExistence type="predicted"/>
<dbReference type="EMBL" id="CAJNOK010002157">
    <property type="protein sequence ID" value="CAF0847377.1"/>
    <property type="molecule type" value="Genomic_DNA"/>
</dbReference>
<keyword evidence="1" id="KW-0812">Transmembrane</keyword>
<evidence type="ECO:0008006" key="5">
    <source>
        <dbReference type="Google" id="ProtNLM"/>
    </source>
</evidence>
<dbReference type="InterPro" id="IPR029063">
    <property type="entry name" value="SAM-dependent_MTases_sf"/>
</dbReference>
<dbReference type="EMBL" id="CAJOBA010002157">
    <property type="protein sequence ID" value="CAF3632612.1"/>
    <property type="molecule type" value="Genomic_DNA"/>
</dbReference>
<evidence type="ECO:0000256" key="1">
    <source>
        <dbReference type="SAM" id="Phobius"/>
    </source>
</evidence>
<dbReference type="NCBIfam" id="TIGR01444">
    <property type="entry name" value="fkbM_fam"/>
    <property type="match status" value="1"/>
</dbReference>
<sequence length="315" mass="36614">MALSSNQQLLLPQISASSAETQPQQRKSSSLLVFNIKMCFIITVIIFIVISTLVVKINFISTIRLVAPLSFKYNDRKFTCSDWSNLSYINAKKYQLCLKWRQDHSFWGVMNIRHTIHKGFINSSSLIVEIGGNIGEDSSRFIKLYNCSLIIYEPLIPMYKDLVKKFQNNSKVEVHPYGMGNRARKILIEPYAAHNEGTSMFRKITKYNSSTIQHIEIINVVEAIEKIRRTRTKDGMIDMLSVNCEGCEFEVLPSLINNNLIKYFRNIQFATHFGFLRDTSCIYCQIEQSLEITHRTRYHYKLVWEGWTLKNETSH</sequence>